<dbReference type="InterPro" id="IPR036097">
    <property type="entry name" value="HisK_dim/P_sf"/>
</dbReference>
<dbReference type="GO" id="GO:0043565">
    <property type="term" value="F:sequence-specific DNA binding"/>
    <property type="evidence" value="ECO:0007669"/>
    <property type="project" value="InterPro"/>
</dbReference>
<dbReference type="InterPro" id="IPR003661">
    <property type="entry name" value="HisK_dim/P_dom"/>
</dbReference>
<dbReference type="SMART" id="SM00448">
    <property type="entry name" value="REC"/>
    <property type="match status" value="1"/>
</dbReference>
<dbReference type="GO" id="GO:0003700">
    <property type="term" value="F:DNA-binding transcription factor activity"/>
    <property type="evidence" value="ECO:0007669"/>
    <property type="project" value="InterPro"/>
</dbReference>
<dbReference type="EC" id="2.7.13.3" evidence="2"/>
<dbReference type="SMART" id="SM00387">
    <property type="entry name" value="HATPase_c"/>
    <property type="match status" value="1"/>
</dbReference>
<dbReference type="SUPFAM" id="SSF50998">
    <property type="entry name" value="Quinoprotein alcohol dehydrogenase-like"/>
    <property type="match status" value="1"/>
</dbReference>
<evidence type="ECO:0000256" key="4">
    <source>
        <dbReference type="ARBA" id="ARBA00022679"/>
    </source>
</evidence>
<gene>
    <name evidence="16" type="ORF">SAMN03080594_106257</name>
</gene>
<dbReference type="PROSITE" id="PS01124">
    <property type="entry name" value="HTH_ARAC_FAMILY_2"/>
    <property type="match status" value="1"/>
</dbReference>
<dbReference type="PANTHER" id="PTHR43547:SF2">
    <property type="entry name" value="HYBRID SIGNAL TRANSDUCTION HISTIDINE KINASE C"/>
    <property type="match status" value="1"/>
</dbReference>
<organism evidence="16 17">
    <name type="scientific">Arenibacter palladensis</name>
    <dbReference type="NCBI Taxonomy" id="237373"/>
    <lineage>
        <taxon>Bacteria</taxon>
        <taxon>Pseudomonadati</taxon>
        <taxon>Bacteroidota</taxon>
        <taxon>Flavobacteriia</taxon>
        <taxon>Flavobacteriales</taxon>
        <taxon>Flavobacteriaceae</taxon>
        <taxon>Arenibacter</taxon>
    </lineage>
</organism>
<dbReference type="SUPFAM" id="SSF63829">
    <property type="entry name" value="Calcium-dependent phosphotriesterase"/>
    <property type="match status" value="3"/>
</dbReference>
<dbReference type="GO" id="GO:0000155">
    <property type="term" value="F:phosphorelay sensor kinase activity"/>
    <property type="evidence" value="ECO:0007669"/>
    <property type="project" value="InterPro"/>
</dbReference>
<dbReference type="Pfam" id="PF02518">
    <property type="entry name" value="HATPase_c"/>
    <property type="match status" value="1"/>
</dbReference>
<keyword evidence="8" id="KW-0902">Two-component regulatory system</keyword>
<dbReference type="InterPro" id="IPR009057">
    <property type="entry name" value="Homeodomain-like_sf"/>
</dbReference>
<feature type="domain" description="HTH araC/xylS-type" evidence="13">
    <location>
        <begin position="1292"/>
        <end position="1391"/>
    </location>
</feature>
<dbReference type="InterPro" id="IPR011006">
    <property type="entry name" value="CheY-like_superfamily"/>
</dbReference>
<comment type="catalytic activity">
    <reaction evidence="1">
        <text>ATP + protein L-histidine = ADP + protein N-phospho-L-histidine.</text>
        <dbReference type="EC" id="2.7.13.3"/>
    </reaction>
</comment>
<keyword evidence="10" id="KW-0238">DNA-binding</keyword>
<evidence type="ECO:0000256" key="8">
    <source>
        <dbReference type="ARBA" id="ARBA00023012"/>
    </source>
</evidence>
<keyword evidence="7" id="KW-0067">ATP-binding</keyword>
<evidence type="ECO:0000256" key="11">
    <source>
        <dbReference type="ARBA" id="ARBA00023163"/>
    </source>
</evidence>
<dbReference type="PROSITE" id="PS50110">
    <property type="entry name" value="RESPONSE_REGULATORY"/>
    <property type="match status" value="1"/>
</dbReference>
<dbReference type="InterPro" id="IPR005467">
    <property type="entry name" value="His_kinase_dom"/>
</dbReference>
<dbReference type="Pfam" id="PF07495">
    <property type="entry name" value="Y_Y_Y"/>
    <property type="match status" value="1"/>
</dbReference>
<keyword evidence="5" id="KW-0547">Nucleotide-binding</keyword>
<evidence type="ECO:0000256" key="10">
    <source>
        <dbReference type="ARBA" id="ARBA00023125"/>
    </source>
</evidence>
<dbReference type="FunFam" id="1.10.287.130:FF:000045">
    <property type="entry name" value="Two-component system sensor histidine kinase/response regulator"/>
    <property type="match status" value="1"/>
</dbReference>
<dbReference type="OrthoDB" id="1522078at2"/>
<accession>A0A1M5DVC0</accession>
<dbReference type="Pfam" id="PF07494">
    <property type="entry name" value="Reg_prop"/>
    <property type="match status" value="5"/>
</dbReference>
<dbReference type="SUPFAM" id="SSF55874">
    <property type="entry name" value="ATPase domain of HSP90 chaperone/DNA topoisomerase II/histidine kinase"/>
    <property type="match status" value="1"/>
</dbReference>
<dbReference type="InterPro" id="IPR001789">
    <property type="entry name" value="Sig_transdc_resp-reg_receiver"/>
</dbReference>
<dbReference type="Gene3D" id="2.60.40.10">
    <property type="entry name" value="Immunoglobulins"/>
    <property type="match status" value="1"/>
</dbReference>
<dbReference type="PROSITE" id="PS50109">
    <property type="entry name" value="HIS_KIN"/>
    <property type="match status" value="1"/>
</dbReference>
<name>A0A1M5DVC0_9FLAO</name>
<evidence type="ECO:0000256" key="3">
    <source>
        <dbReference type="ARBA" id="ARBA00022553"/>
    </source>
</evidence>
<dbReference type="SUPFAM" id="SSF52172">
    <property type="entry name" value="CheY-like"/>
    <property type="match status" value="1"/>
</dbReference>
<dbReference type="InterPro" id="IPR013783">
    <property type="entry name" value="Ig-like_fold"/>
</dbReference>
<dbReference type="Pfam" id="PF00512">
    <property type="entry name" value="HisKA"/>
    <property type="match status" value="1"/>
</dbReference>
<dbReference type="Proteomes" id="UP000184406">
    <property type="component" value="Unassembled WGS sequence"/>
</dbReference>
<evidence type="ECO:0000256" key="9">
    <source>
        <dbReference type="ARBA" id="ARBA00023015"/>
    </source>
</evidence>
<evidence type="ECO:0000259" key="15">
    <source>
        <dbReference type="PROSITE" id="PS50110"/>
    </source>
</evidence>
<dbReference type="InterPro" id="IPR011047">
    <property type="entry name" value="Quinoprotein_ADH-like_sf"/>
</dbReference>
<keyword evidence="3 12" id="KW-0597">Phosphoprotein</keyword>
<evidence type="ECO:0000256" key="1">
    <source>
        <dbReference type="ARBA" id="ARBA00000085"/>
    </source>
</evidence>
<dbReference type="FunFam" id="3.30.565.10:FF:000037">
    <property type="entry name" value="Hybrid sensor histidine kinase/response regulator"/>
    <property type="match status" value="1"/>
</dbReference>
<dbReference type="RefSeq" id="WP_072863684.1">
    <property type="nucleotide sequence ID" value="NZ_FQUX01000006.1"/>
</dbReference>
<dbReference type="Gene3D" id="3.30.565.10">
    <property type="entry name" value="Histidine kinase-like ATPase, C-terminal domain"/>
    <property type="match status" value="1"/>
</dbReference>
<feature type="modified residue" description="4-aspartylphosphate" evidence="12">
    <location>
        <position position="1193"/>
    </location>
</feature>
<dbReference type="Pfam" id="PF12833">
    <property type="entry name" value="HTH_18"/>
    <property type="match status" value="1"/>
</dbReference>
<keyword evidence="4" id="KW-0808">Transferase</keyword>
<evidence type="ECO:0000259" key="13">
    <source>
        <dbReference type="PROSITE" id="PS01124"/>
    </source>
</evidence>
<dbReference type="SUPFAM" id="SSF47384">
    <property type="entry name" value="Homodimeric domain of signal transducing histidine kinase"/>
    <property type="match status" value="1"/>
</dbReference>
<dbReference type="EMBL" id="FQUX01000006">
    <property type="protein sequence ID" value="SHF70889.1"/>
    <property type="molecule type" value="Genomic_DNA"/>
</dbReference>
<dbReference type="Gene3D" id="3.40.50.2300">
    <property type="match status" value="1"/>
</dbReference>
<evidence type="ECO:0000256" key="12">
    <source>
        <dbReference type="PROSITE-ProRule" id="PRU00169"/>
    </source>
</evidence>
<dbReference type="InterPro" id="IPR011123">
    <property type="entry name" value="Y_Y_Y"/>
</dbReference>
<dbReference type="InterPro" id="IPR011110">
    <property type="entry name" value="Reg_prop"/>
</dbReference>
<dbReference type="Gene3D" id="1.10.10.60">
    <property type="entry name" value="Homeodomain-like"/>
    <property type="match status" value="2"/>
</dbReference>
<dbReference type="Gene3D" id="1.10.287.130">
    <property type="match status" value="1"/>
</dbReference>
<keyword evidence="6 16" id="KW-0418">Kinase</keyword>
<dbReference type="InterPro" id="IPR003594">
    <property type="entry name" value="HATPase_dom"/>
</dbReference>
<dbReference type="SMART" id="SM00342">
    <property type="entry name" value="HTH_ARAC"/>
    <property type="match status" value="1"/>
</dbReference>
<evidence type="ECO:0000256" key="6">
    <source>
        <dbReference type="ARBA" id="ARBA00022777"/>
    </source>
</evidence>
<keyword evidence="11" id="KW-0804">Transcription</keyword>
<dbReference type="InterPro" id="IPR015943">
    <property type="entry name" value="WD40/YVTN_repeat-like_dom_sf"/>
</dbReference>
<evidence type="ECO:0000313" key="17">
    <source>
        <dbReference type="Proteomes" id="UP000184406"/>
    </source>
</evidence>
<dbReference type="SUPFAM" id="SSF46689">
    <property type="entry name" value="Homeodomain-like"/>
    <property type="match status" value="1"/>
</dbReference>
<dbReference type="InterPro" id="IPR018060">
    <property type="entry name" value="HTH_AraC"/>
</dbReference>
<evidence type="ECO:0000313" key="16">
    <source>
        <dbReference type="EMBL" id="SHF70889.1"/>
    </source>
</evidence>
<dbReference type="GO" id="GO:0005524">
    <property type="term" value="F:ATP binding"/>
    <property type="evidence" value="ECO:0007669"/>
    <property type="project" value="UniProtKB-KW"/>
</dbReference>
<feature type="domain" description="Response regulatory" evidence="15">
    <location>
        <begin position="1145"/>
        <end position="1260"/>
    </location>
</feature>
<dbReference type="FunFam" id="2.60.40.10:FF:000791">
    <property type="entry name" value="Two-component system sensor histidine kinase/response regulator"/>
    <property type="match status" value="1"/>
</dbReference>
<reference evidence="17" key="1">
    <citation type="submission" date="2016-11" db="EMBL/GenBank/DDBJ databases">
        <authorList>
            <person name="Varghese N."/>
            <person name="Submissions S."/>
        </authorList>
    </citation>
    <scope>NUCLEOTIDE SEQUENCE [LARGE SCALE GENOMIC DNA]</scope>
    <source>
        <strain evidence="17">DSM 17539</strain>
    </source>
</reference>
<keyword evidence="9" id="KW-0805">Transcription regulation</keyword>
<dbReference type="Pfam" id="PF00072">
    <property type="entry name" value="Response_reg"/>
    <property type="match status" value="1"/>
</dbReference>
<dbReference type="CDD" id="cd17574">
    <property type="entry name" value="REC_OmpR"/>
    <property type="match status" value="1"/>
</dbReference>
<dbReference type="SMART" id="SM00388">
    <property type="entry name" value="HisKA"/>
    <property type="match status" value="1"/>
</dbReference>
<sequence>MPVDFRGILVFFIVLGLFNSNMKAQEDVPKLNFVNIKEGISKVGVYSILQDDYGFIWIGTNGSGLYRFDGIDYKSYKHIINDSTSISSSQINCSYLDSRNRLWVGTEVGLNLYDRDKDQFRRIPVLSAGLQNGPTMSISALKEDDEGNLLIGSFRLGLFKMNLDNFEVENVGINISDVADPLVVRAIQTDTNGKIYVGTNMGLYTVDGKTGILNRLGIWKQGQLEAIEVPIRSLLIDGSDNIWVGTLYEGLYKVKIANPELGQPSVMERYSFSTHPFFTLMALPDGTLMCGTENDGLYHINKDGAVLNHYLTNKKDEKSLLSNSIWTLYLDNDEKIWLGYYNKGVAVYDRLYDKFKDIESLYNNPNSLQISSVTSIVKDPSGKLWIGMDGGGIDILDLKNNDYTHINKASNNAYNGLASDYIQTIFLDSKGNIWAGSWEGGIYLLKKGANKFINYNTNNTQGGLTSNSAMSFDEDADGTIWIGTYHSGLHSFDPDSGLFKYYNSEPFNDLGVSGSSAYKVLVDFEDNIWLGTTQGLYKINKLPGQKFSVVSMIDRMSQESTNNSSSNYILSIYESSDHSIWIGTKGAGLCRYLPNTDRFIWYDKFNGLEEENVCGIIESLDGNIWLGGNAGISKLDMETMEFHNYTTDDGLLANDFNINSAFRDDQGNIYFGSYQGVNYFNPSEIITNTNETSLYLSEFRLFNEKVLPTKENSPLKKVISETDSIVLKHDQSVFTIEYSGINFTRPEKNEYAYYLEGYEESWNYVGKKRSATYTNLDPGSYTFKLKAANNDGVWNQSPLTLSITVLSPWWKTSWALFSYIALFILGIYLLNKMTQSRIREKQIIHSEREKRLQEKDLDEKKFQFFTNISHEFRTPLTLIINPLKDILNDDSLSLPHRIKEKHNIIYKNTDRLYRLVNELLDFRKLELNKIGVRAKEIDLGNLTQEVVSHFKEEALEKNIHLSLDSDSEDLNIWADESMMEKIIFNLLSNAFKVTPEGGAITIELLSKDELYNLPLVDKSKPTVGVELIISDTGPGLKQEETERIFERFYQVENLNKTYYGGTGIGLEVVQSFVELHKGKIEVKSEAGSGTSFRIILPKGPQHFAENEIFTDVKEPDSQKERVNLLKSKMEDISDIGPEEATTSYTLLIVEDNGELRSYLRNELKNQYRILLAKNGKEGLELAKSALPDIIITDVIMPEMDGFEFCKKIKGDMRTSHIPLLMLTAKARIDDRMEGIETGADAYMVKPFDLRLLRLRLSQLITSRQLIFNKYFSVISDVPVNKNTTSLDKDFIEKVLNYINNNIDDPDLSVEVLATNLNLSRSQFYRKIKALTNQTANEFLRNIRIERAKQIIEMGNTNISEVCYQVGFSSPSYFTKCFKAHFGILPTEVDPIKS</sequence>
<dbReference type="PRINTS" id="PR00344">
    <property type="entry name" value="BCTRLSENSOR"/>
</dbReference>
<feature type="domain" description="Histidine kinase" evidence="14">
    <location>
        <begin position="867"/>
        <end position="1100"/>
    </location>
</feature>
<dbReference type="InterPro" id="IPR018062">
    <property type="entry name" value="HTH_AraC-typ_CS"/>
</dbReference>
<dbReference type="Gene3D" id="2.130.10.10">
    <property type="entry name" value="YVTN repeat-like/Quinoprotein amine dehydrogenase"/>
    <property type="match status" value="2"/>
</dbReference>
<dbReference type="CDD" id="cd00082">
    <property type="entry name" value="HisKA"/>
    <property type="match status" value="1"/>
</dbReference>
<dbReference type="PANTHER" id="PTHR43547">
    <property type="entry name" value="TWO-COMPONENT HISTIDINE KINASE"/>
    <property type="match status" value="1"/>
</dbReference>
<proteinExistence type="predicted"/>
<keyword evidence="17" id="KW-1185">Reference proteome</keyword>
<dbReference type="InterPro" id="IPR036890">
    <property type="entry name" value="HATPase_C_sf"/>
</dbReference>
<evidence type="ECO:0000256" key="2">
    <source>
        <dbReference type="ARBA" id="ARBA00012438"/>
    </source>
</evidence>
<dbReference type="InterPro" id="IPR004358">
    <property type="entry name" value="Sig_transdc_His_kin-like_C"/>
</dbReference>
<evidence type="ECO:0000256" key="5">
    <source>
        <dbReference type="ARBA" id="ARBA00022741"/>
    </source>
</evidence>
<evidence type="ECO:0000256" key="7">
    <source>
        <dbReference type="ARBA" id="ARBA00022840"/>
    </source>
</evidence>
<protein>
    <recommendedName>
        <fullName evidence="2">histidine kinase</fullName>
        <ecNumber evidence="2">2.7.13.3</ecNumber>
    </recommendedName>
</protein>
<dbReference type="CDD" id="cd00146">
    <property type="entry name" value="PKD"/>
    <property type="match status" value="1"/>
</dbReference>
<evidence type="ECO:0000259" key="14">
    <source>
        <dbReference type="PROSITE" id="PS50109"/>
    </source>
</evidence>
<dbReference type="PROSITE" id="PS00041">
    <property type="entry name" value="HTH_ARAC_FAMILY_1"/>
    <property type="match status" value="1"/>
</dbReference>